<feature type="signal peptide" evidence="1">
    <location>
        <begin position="1"/>
        <end position="21"/>
    </location>
</feature>
<dbReference type="Pfam" id="PF13360">
    <property type="entry name" value="PQQ_2"/>
    <property type="match status" value="2"/>
</dbReference>
<dbReference type="InterPro" id="IPR002372">
    <property type="entry name" value="PQQ_rpt_dom"/>
</dbReference>
<gene>
    <name evidence="3" type="ORF">GON26_08270</name>
</gene>
<feature type="chain" id="PRO_5026058621" evidence="1">
    <location>
        <begin position="22"/>
        <end position="354"/>
    </location>
</feature>
<dbReference type="InterPro" id="IPR015943">
    <property type="entry name" value="WD40/YVTN_repeat-like_dom_sf"/>
</dbReference>
<dbReference type="InterPro" id="IPR018391">
    <property type="entry name" value="PQQ_b-propeller_rpt"/>
</dbReference>
<dbReference type="SMART" id="SM00564">
    <property type="entry name" value="PQQ"/>
    <property type="match status" value="6"/>
</dbReference>
<dbReference type="InterPro" id="IPR011047">
    <property type="entry name" value="Quinoprotein_ADH-like_sf"/>
</dbReference>
<evidence type="ECO:0000256" key="1">
    <source>
        <dbReference type="SAM" id="SignalP"/>
    </source>
</evidence>
<dbReference type="SUPFAM" id="SSF50998">
    <property type="entry name" value="Quinoprotein alcohol dehydrogenase-like"/>
    <property type="match status" value="2"/>
</dbReference>
<dbReference type="EMBL" id="WSTB01000004">
    <property type="protein sequence ID" value="MWB94355.1"/>
    <property type="molecule type" value="Genomic_DNA"/>
</dbReference>
<keyword evidence="4" id="KW-1185">Reference proteome</keyword>
<sequence>MKTIKYLIVALFLSFLSCKEANSESENNKYVKLLWKNAKLDWMSSSMVFNNNQLYFADLNNNFYSVNIENGKIGLNFKTDYSPIHEPLIVDQNLFLTEYGTDLNCFDIRGKLKWKINGEINLRYDLAGYNQSIYGSVQGNGFSKIDKTNGKVVWFLPKDSNITETNKPAFFKETIYIGFSEFTAKLLAINNENGKIIWENKYKNFKTISQYKTEKGLLVLLDKDFKNGKVLMLNYENGNEIWSKSLNCDLLYEPCIVNKNVILSTYDNKIISLHIENGKTNWILNLNKDLAETNIIHYKENIYFGTMNRNLYSVNINKGKINFIQPFNYGIITPIVEKNKIYFPTGGSEIWVLK</sequence>
<reference evidence="3 4" key="1">
    <citation type="submission" date="2019-12" db="EMBL/GenBank/DDBJ databases">
        <authorList>
            <person name="Kim Y.S."/>
        </authorList>
    </citation>
    <scope>NUCLEOTIDE SEQUENCE [LARGE SCALE GENOMIC DNA]</scope>
    <source>
        <strain evidence="3 4">GA093</strain>
    </source>
</reference>
<evidence type="ECO:0000313" key="4">
    <source>
        <dbReference type="Proteomes" id="UP000471501"/>
    </source>
</evidence>
<dbReference type="PANTHER" id="PTHR34512">
    <property type="entry name" value="CELL SURFACE PROTEIN"/>
    <property type="match status" value="1"/>
</dbReference>
<keyword evidence="1" id="KW-0732">Signal</keyword>
<dbReference type="PANTHER" id="PTHR34512:SF30">
    <property type="entry name" value="OUTER MEMBRANE PROTEIN ASSEMBLY FACTOR BAMB"/>
    <property type="match status" value="1"/>
</dbReference>
<comment type="caution">
    <text evidence="3">The sequence shown here is derived from an EMBL/GenBank/DDBJ whole genome shotgun (WGS) entry which is preliminary data.</text>
</comment>
<feature type="domain" description="Pyrrolo-quinoline quinone repeat" evidence="2">
    <location>
        <begin position="81"/>
        <end position="202"/>
    </location>
</feature>
<protein>
    <submittedName>
        <fullName evidence="3">PQQ-binding-like beta-propeller repeat protein</fullName>
    </submittedName>
</protein>
<dbReference type="RefSeq" id="WP_160374362.1">
    <property type="nucleotide sequence ID" value="NZ_WSTB01000004.1"/>
</dbReference>
<dbReference type="Proteomes" id="UP000471501">
    <property type="component" value="Unassembled WGS sequence"/>
</dbReference>
<evidence type="ECO:0000259" key="2">
    <source>
        <dbReference type="Pfam" id="PF13360"/>
    </source>
</evidence>
<feature type="domain" description="Pyrrolo-quinoline quinone repeat" evidence="2">
    <location>
        <begin position="227"/>
        <end position="320"/>
    </location>
</feature>
<dbReference type="PROSITE" id="PS51257">
    <property type="entry name" value="PROKAR_LIPOPROTEIN"/>
    <property type="match status" value="1"/>
</dbReference>
<dbReference type="Gene3D" id="2.130.10.10">
    <property type="entry name" value="YVTN repeat-like/Quinoprotein amine dehydrogenase"/>
    <property type="match status" value="2"/>
</dbReference>
<evidence type="ECO:0000313" key="3">
    <source>
        <dbReference type="EMBL" id="MWB94355.1"/>
    </source>
</evidence>
<name>A0A6I4NP50_9FLAO</name>
<organism evidence="3 4">
    <name type="scientific">Flavobacterium hydrocarbonoxydans</name>
    <dbReference type="NCBI Taxonomy" id="2683249"/>
    <lineage>
        <taxon>Bacteria</taxon>
        <taxon>Pseudomonadati</taxon>
        <taxon>Bacteroidota</taxon>
        <taxon>Flavobacteriia</taxon>
        <taxon>Flavobacteriales</taxon>
        <taxon>Flavobacteriaceae</taxon>
        <taxon>Flavobacterium</taxon>
    </lineage>
</organism>
<accession>A0A6I4NP50</accession>
<proteinExistence type="predicted"/>
<dbReference type="AlphaFoldDB" id="A0A6I4NP50"/>